<gene>
    <name evidence="1" type="ORF">g.2095</name>
</gene>
<feature type="non-terminal residue" evidence="1">
    <location>
        <position position="125"/>
    </location>
</feature>
<evidence type="ECO:0000313" key="1">
    <source>
        <dbReference type="EMBL" id="JAT04597.1"/>
    </source>
</evidence>
<sequence length="125" mass="13351">NIPQASKLSVRCKTLGEAKNAHVPNRMSILAWLLCHLRVPTVRIDYIFDLKSEDIANFSKAAGEIEANGGAVGGAVLRRLELFGNSKLSLESIKTLFPAFPALRELEGGIDGNSAGLGAVDSVFD</sequence>
<protein>
    <submittedName>
        <fullName evidence="1">Uncharacterized protein</fullName>
    </submittedName>
</protein>
<reference evidence="1" key="1">
    <citation type="submission" date="2015-11" db="EMBL/GenBank/DDBJ databases">
        <title>De novo transcriptome assembly of four potential Pierce s Disease insect vectors from Arizona vineyards.</title>
        <authorList>
            <person name="Tassone E.E."/>
        </authorList>
    </citation>
    <scope>NUCLEOTIDE SEQUENCE</scope>
</reference>
<accession>A0A1B6JZF5</accession>
<organism evidence="1">
    <name type="scientific">Homalodisca liturata</name>
    <dbReference type="NCBI Taxonomy" id="320908"/>
    <lineage>
        <taxon>Eukaryota</taxon>
        <taxon>Metazoa</taxon>
        <taxon>Ecdysozoa</taxon>
        <taxon>Arthropoda</taxon>
        <taxon>Hexapoda</taxon>
        <taxon>Insecta</taxon>
        <taxon>Pterygota</taxon>
        <taxon>Neoptera</taxon>
        <taxon>Paraneoptera</taxon>
        <taxon>Hemiptera</taxon>
        <taxon>Auchenorrhyncha</taxon>
        <taxon>Membracoidea</taxon>
        <taxon>Cicadellidae</taxon>
        <taxon>Cicadellinae</taxon>
        <taxon>Proconiini</taxon>
        <taxon>Homalodisca</taxon>
    </lineage>
</organism>
<dbReference type="EMBL" id="GECU01003110">
    <property type="protein sequence ID" value="JAT04597.1"/>
    <property type="molecule type" value="Transcribed_RNA"/>
</dbReference>
<proteinExistence type="predicted"/>
<feature type="non-terminal residue" evidence="1">
    <location>
        <position position="1"/>
    </location>
</feature>
<dbReference type="AlphaFoldDB" id="A0A1B6JZF5"/>
<name>A0A1B6JZF5_9HEMI</name>